<dbReference type="GO" id="GO:0009279">
    <property type="term" value="C:cell outer membrane"/>
    <property type="evidence" value="ECO:0007669"/>
    <property type="project" value="UniProtKB-SubCell"/>
</dbReference>
<accession>A0A9E2S998</accession>
<dbReference type="Pfam" id="PF07715">
    <property type="entry name" value="Plug"/>
    <property type="match status" value="1"/>
</dbReference>
<evidence type="ECO:0000256" key="3">
    <source>
        <dbReference type="RuleBase" id="RU003357"/>
    </source>
</evidence>
<evidence type="ECO:0000259" key="5">
    <source>
        <dbReference type="Pfam" id="PF00593"/>
    </source>
</evidence>
<dbReference type="InterPro" id="IPR000531">
    <property type="entry name" value="Beta-barrel_TonB"/>
</dbReference>
<evidence type="ECO:0000259" key="6">
    <source>
        <dbReference type="Pfam" id="PF07715"/>
    </source>
</evidence>
<evidence type="ECO:0000313" key="8">
    <source>
        <dbReference type="Proteomes" id="UP000812270"/>
    </source>
</evidence>
<keyword evidence="8" id="KW-1185">Reference proteome</keyword>
<keyword evidence="2" id="KW-0998">Cell outer membrane</keyword>
<gene>
    <name evidence="7" type="ORF">KTO63_12260</name>
</gene>
<keyword evidence="7" id="KW-0675">Receptor</keyword>
<evidence type="ECO:0000256" key="4">
    <source>
        <dbReference type="SAM" id="SignalP"/>
    </source>
</evidence>
<organism evidence="7 8">
    <name type="scientific">Pinibacter aurantiacus</name>
    <dbReference type="NCBI Taxonomy" id="2851599"/>
    <lineage>
        <taxon>Bacteria</taxon>
        <taxon>Pseudomonadati</taxon>
        <taxon>Bacteroidota</taxon>
        <taxon>Chitinophagia</taxon>
        <taxon>Chitinophagales</taxon>
        <taxon>Chitinophagaceae</taxon>
        <taxon>Pinibacter</taxon>
    </lineage>
</organism>
<dbReference type="PROSITE" id="PS52016">
    <property type="entry name" value="TONB_DEPENDENT_REC_3"/>
    <property type="match status" value="1"/>
</dbReference>
<evidence type="ECO:0000256" key="2">
    <source>
        <dbReference type="PROSITE-ProRule" id="PRU01360"/>
    </source>
</evidence>
<comment type="subcellular location">
    <subcellularLocation>
        <location evidence="2">Cell outer membrane</location>
        <topology evidence="2">Multi-pass membrane protein</topology>
    </subcellularLocation>
</comment>
<evidence type="ECO:0000313" key="7">
    <source>
        <dbReference type="EMBL" id="MBV4357927.1"/>
    </source>
</evidence>
<dbReference type="InterPro" id="IPR012910">
    <property type="entry name" value="Plug_dom"/>
</dbReference>
<reference evidence="7" key="1">
    <citation type="submission" date="2021-06" db="EMBL/GenBank/DDBJ databases">
        <authorList>
            <person name="Huq M.A."/>
        </authorList>
    </citation>
    <scope>NUCLEOTIDE SEQUENCE</scope>
    <source>
        <strain evidence="7">MAH-26</strain>
    </source>
</reference>
<feature type="domain" description="TonB-dependent receptor plug" evidence="6">
    <location>
        <begin position="44"/>
        <end position="151"/>
    </location>
</feature>
<feature type="chain" id="PRO_5038900141" evidence="4">
    <location>
        <begin position="19"/>
        <end position="651"/>
    </location>
</feature>
<dbReference type="GO" id="GO:0015344">
    <property type="term" value="F:siderophore uptake transmembrane transporter activity"/>
    <property type="evidence" value="ECO:0007669"/>
    <property type="project" value="TreeGrafter"/>
</dbReference>
<keyword evidence="2" id="KW-0812">Transmembrane</keyword>
<feature type="signal peptide" evidence="4">
    <location>
        <begin position="1"/>
        <end position="18"/>
    </location>
</feature>
<keyword evidence="2" id="KW-1134">Transmembrane beta strand</keyword>
<dbReference type="CDD" id="cd01347">
    <property type="entry name" value="ligand_gated_channel"/>
    <property type="match status" value="1"/>
</dbReference>
<keyword evidence="2" id="KW-0813">Transport</keyword>
<dbReference type="GO" id="GO:0044718">
    <property type="term" value="P:siderophore transmembrane transport"/>
    <property type="evidence" value="ECO:0007669"/>
    <property type="project" value="TreeGrafter"/>
</dbReference>
<dbReference type="RefSeq" id="WP_217791580.1">
    <property type="nucleotide sequence ID" value="NZ_JAHSPG010000008.1"/>
</dbReference>
<keyword evidence="1 4" id="KW-0732">Signal</keyword>
<evidence type="ECO:0000256" key="1">
    <source>
        <dbReference type="ARBA" id="ARBA00022729"/>
    </source>
</evidence>
<dbReference type="EMBL" id="JAHSPG010000008">
    <property type="protein sequence ID" value="MBV4357927.1"/>
    <property type="molecule type" value="Genomic_DNA"/>
</dbReference>
<keyword evidence="2 3" id="KW-0472">Membrane</keyword>
<feature type="domain" description="TonB-dependent receptor-like beta-barrel" evidence="5">
    <location>
        <begin position="221"/>
        <end position="624"/>
    </location>
</feature>
<comment type="similarity">
    <text evidence="2 3">Belongs to the TonB-dependent receptor family.</text>
</comment>
<dbReference type="AlphaFoldDB" id="A0A9E2S998"/>
<name>A0A9E2S998_9BACT</name>
<sequence>MKQLIAGFTLLSCYGAFAQTDSVKQKSLDEVVVTANKFAQKQSATGKVLTVIGRQELEKNTGRSLTQVLNEQAGLLINGSQNSPGSNQTVYMQGANAANTLILVDGMPVNDPSGISGEFDLNHFSIDQIERVEILKGTQSVLYGSDAVAGVINIITRKQVSNKPVGINGTVAGGTYGTFKGNAGVSGKIKWFNYNAQYNHLQSDGFSSANDKTGNQSFDNDGINQNNVSLSLGADAGRFKIRWLGSFDQYHAAIDDGAFMDDKNSTITNKNLQFGLSTIYTFNKGSITVNVNENHIERKLDDPANNPVGTNDYDPSFGNYKGNNYFAEAFINLNLQEHIGLLAGVDGRRQDASSETTYSKLGGDSSKIDMYSGYAALLFKNLGGFNAEVGGRYTHHSIAGSNFSYSFNPSYWITKEWKVFANLSSGFRAPSIYNLVSEYGNKSLNPEKSVSLETGLQFVSANNMINARALYFNRTIKDVIIFQSTFTPPYGQYMNGDKQKDQGAELELTVRPTSKLSITANYTYVDGKLTTHTTNGKDTSYFNLQRRPKNAVNGHVGYQITEAFFVSAGVRWQDKRQDIYFNPNTYAAEIVNLASYYNLDAYAEYKIPFSGGKRFVKVFGDFRNITNQSYFDIYGYNTRKFNLMAGLMVGL</sequence>
<keyword evidence="3" id="KW-0798">TonB box</keyword>
<dbReference type="PANTHER" id="PTHR30069">
    <property type="entry name" value="TONB-DEPENDENT OUTER MEMBRANE RECEPTOR"/>
    <property type="match status" value="1"/>
</dbReference>
<proteinExistence type="inferred from homology"/>
<comment type="caution">
    <text evidence="7">The sequence shown here is derived from an EMBL/GenBank/DDBJ whole genome shotgun (WGS) entry which is preliminary data.</text>
</comment>
<dbReference type="InterPro" id="IPR039426">
    <property type="entry name" value="TonB-dep_rcpt-like"/>
</dbReference>
<dbReference type="PANTHER" id="PTHR30069:SF29">
    <property type="entry name" value="HEMOGLOBIN AND HEMOGLOBIN-HAPTOGLOBIN-BINDING PROTEIN 1-RELATED"/>
    <property type="match status" value="1"/>
</dbReference>
<dbReference type="Proteomes" id="UP000812270">
    <property type="component" value="Unassembled WGS sequence"/>
</dbReference>
<dbReference type="Pfam" id="PF00593">
    <property type="entry name" value="TonB_dep_Rec_b-barrel"/>
    <property type="match status" value="1"/>
</dbReference>
<protein>
    <submittedName>
        <fullName evidence="7">TonB-dependent receptor</fullName>
    </submittedName>
</protein>